<accession>A0A918KIS9</accession>
<dbReference type="AlphaFoldDB" id="A0A918KIS9"/>
<dbReference type="Proteomes" id="UP000600865">
    <property type="component" value="Unassembled WGS sequence"/>
</dbReference>
<dbReference type="EMBL" id="BMYV01000001">
    <property type="protein sequence ID" value="GGX64829.1"/>
    <property type="molecule type" value="Genomic_DNA"/>
</dbReference>
<protein>
    <submittedName>
        <fullName evidence="1">Uncharacterized protein</fullName>
    </submittedName>
</protein>
<gene>
    <name evidence="1" type="ORF">GCM10011309_13850</name>
</gene>
<evidence type="ECO:0000313" key="1">
    <source>
        <dbReference type="EMBL" id="GGX64829.1"/>
    </source>
</evidence>
<reference evidence="1 2" key="1">
    <citation type="journal article" date="2014" name="Int. J. Syst. Evol. Microbiol.">
        <title>Complete genome sequence of Corynebacterium casei LMG S-19264T (=DSM 44701T), isolated from a smear-ripened cheese.</title>
        <authorList>
            <consortium name="US DOE Joint Genome Institute (JGI-PGF)"/>
            <person name="Walter F."/>
            <person name="Albersmeier A."/>
            <person name="Kalinowski J."/>
            <person name="Ruckert C."/>
        </authorList>
    </citation>
    <scope>NUCLEOTIDE SEQUENCE [LARGE SCALE GENOMIC DNA]</scope>
    <source>
        <strain evidence="1 2">KCTC 23968</strain>
    </source>
</reference>
<organism evidence="1 2">
    <name type="scientific">Litorimonas cladophorae</name>
    <dbReference type="NCBI Taxonomy" id="1220491"/>
    <lineage>
        <taxon>Bacteria</taxon>
        <taxon>Pseudomonadati</taxon>
        <taxon>Pseudomonadota</taxon>
        <taxon>Alphaproteobacteria</taxon>
        <taxon>Maricaulales</taxon>
        <taxon>Robiginitomaculaceae</taxon>
    </lineage>
</organism>
<name>A0A918KIS9_9PROT</name>
<sequence length="172" mass="20146">MLFFGTASAKQEIYQAAPFKTTYCFFDGEDCEDLPTYIRVVTTLEKNKVSGFKKNEKILSIKSVDQKASWEKDEILILREKYKKKYKKALRAYIEFADQASSQKKLFPRNKIASFKYAGNFQTFRTFSRFEDDHYLVITSSTSRVVFNQKNAELLLNFLNDWDFEGEIQATN</sequence>
<evidence type="ECO:0000313" key="2">
    <source>
        <dbReference type="Proteomes" id="UP000600865"/>
    </source>
</evidence>
<keyword evidence="2" id="KW-1185">Reference proteome</keyword>
<proteinExistence type="predicted"/>
<comment type="caution">
    <text evidence="1">The sequence shown here is derived from an EMBL/GenBank/DDBJ whole genome shotgun (WGS) entry which is preliminary data.</text>
</comment>